<proteinExistence type="predicted"/>
<accession>A0A3G4ZNJ1</accession>
<feature type="transmembrane region" description="Helical" evidence="1">
    <location>
        <begin position="7"/>
        <end position="34"/>
    </location>
</feature>
<organism evidence="2">
    <name type="scientific">Terrestrivirus sp</name>
    <dbReference type="NCBI Taxonomy" id="2487775"/>
    <lineage>
        <taxon>Viruses</taxon>
        <taxon>Varidnaviria</taxon>
        <taxon>Bamfordvirae</taxon>
        <taxon>Nucleocytoviricota</taxon>
        <taxon>Megaviricetes</taxon>
        <taxon>Imitervirales</taxon>
        <taxon>Mimiviridae</taxon>
        <taxon>Klosneuvirinae</taxon>
    </lineage>
</organism>
<evidence type="ECO:0000313" key="2">
    <source>
        <dbReference type="EMBL" id="AYV75541.1"/>
    </source>
</evidence>
<sequence>MITKTKILLIIVFLVTFQLWISSLIFIFCFTVIGKLLNSHDNQYLTKLVSCGEIAITYLSLPICILYETLYIKYIITITRDTVVKIKKDILKLNF</sequence>
<keyword evidence="1" id="KW-0472">Membrane</keyword>
<reference evidence="2" key="1">
    <citation type="submission" date="2018-10" db="EMBL/GenBank/DDBJ databases">
        <title>Hidden diversity of soil giant viruses.</title>
        <authorList>
            <person name="Schulz F."/>
            <person name="Alteio L."/>
            <person name="Goudeau D."/>
            <person name="Ryan E.M."/>
            <person name="Malmstrom R.R."/>
            <person name="Blanchard J."/>
            <person name="Woyke T."/>
        </authorList>
    </citation>
    <scope>NUCLEOTIDE SEQUENCE</scope>
    <source>
        <strain evidence="2">TEV1</strain>
    </source>
</reference>
<gene>
    <name evidence="2" type="ORF">Terrestrivirus2_49</name>
</gene>
<keyword evidence="1" id="KW-1133">Transmembrane helix</keyword>
<keyword evidence="1" id="KW-0812">Transmembrane</keyword>
<feature type="transmembrane region" description="Helical" evidence="1">
    <location>
        <begin position="54"/>
        <end position="76"/>
    </location>
</feature>
<evidence type="ECO:0000256" key="1">
    <source>
        <dbReference type="SAM" id="Phobius"/>
    </source>
</evidence>
<name>A0A3G4ZNJ1_9VIRU</name>
<dbReference type="EMBL" id="MK071980">
    <property type="protein sequence ID" value="AYV75541.1"/>
    <property type="molecule type" value="Genomic_DNA"/>
</dbReference>
<protein>
    <submittedName>
        <fullName evidence="2">Uncharacterized protein</fullName>
    </submittedName>
</protein>